<protein>
    <submittedName>
        <fullName evidence="1">Uncharacterized protein</fullName>
    </submittedName>
</protein>
<sequence length="149" mass="16574">MDAEEEGGRESFVYAPSLDPFVVAEITKFFEIAGIRERESRILKRLRVGVDPAFSQFQLAFTEMHRLISGVAKLTPRQFCSKGFPRRTTSAASALASPTLAADDPCSFSSSLSWVFAPGVQRRPNALQKPVVARFLIVRNLPRVQIQFA</sequence>
<dbReference type="Proteomes" id="UP000298663">
    <property type="component" value="Unassembled WGS sequence"/>
</dbReference>
<comment type="caution">
    <text evidence="1">The sequence shown here is derived from an EMBL/GenBank/DDBJ whole genome shotgun (WGS) entry which is preliminary data.</text>
</comment>
<dbReference type="AlphaFoldDB" id="A0A4U5NSL0"/>
<reference evidence="1 2" key="2">
    <citation type="journal article" date="2019" name="G3 (Bethesda)">
        <title>Hybrid Assembly of the Genome of the Entomopathogenic Nematode Steinernema carpocapsae Identifies the X-Chromosome.</title>
        <authorList>
            <person name="Serra L."/>
            <person name="Macchietto M."/>
            <person name="Macias-Munoz A."/>
            <person name="McGill C.J."/>
            <person name="Rodriguez I.M."/>
            <person name="Rodriguez B."/>
            <person name="Murad R."/>
            <person name="Mortazavi A."/>
        </authorList>
    </citation>
    <scope>NUCLEOTIDE SEQUENCE [LARGE SCALE GENOMIC DNA]</scope>
    <source>
        <strain evidence="1 2">ALL</strain>
    </source>
</reference>
<evidence type="ECO:0000313" key="1">
    <source>
        <dbReference type="EMBL" id="TKR86538.1"/>
    </source>
</evidence>
<name>A0A4U5NSL0_STECR</name>
<keyword evidence="2" id="KW-1185">Reference proteome</keyword>
<proteinExistence type="predicted"/>
<gene>
    <name evidence="1" type="ORF">L596_011114</name>
</gene>
<dbReference type="EMBL" id="AZBU02000003">
    <property type="protein sequence ID" value="TKR86538.1"/>
    <property type="molecule type" value="Genomic_DNA"/>
</dbReference>
<reference evidence="1 2" key="1">
    <citation type="journal article" date="2015" name="Genome Biol.">
        <title>Comparative genomics of Steinernema reveals deeply conserved gene regulatory networks.</title>
        <authorList>
            <person name="Dillman A.R."/>
            <person name="Macchietto M."/>
            <person name="Porter C.F."/>
            <person name="Rogers A."/>
            <person name="Williams B."/>
            <person name="Antoshechkin I."/>
            <person name="Lee M.M."/>
            <person name="Goodwin Z."/>
            <person name="Lu X."/>
            <person name="Lewis E.E."/>
            <person name="Goodrich-Blair H."/>
            <person name="Stock S.P."/>
            <person name="Adams B.J."/>
            <person name="Sternberg P.W."/>
            <person name="Mortazavi A."/>
        </authorList>
    </citation>
    <scope>NUCLEOTIDE SEQUENCE [LARGE SCALE GENOMIC DNA]</scope>
    <source>
        <strain evidence="1 2">ALL</strain>
    </source>
</reference>
<evidence type="ECO:0000313" key="2">
    <source>
        <dbReference type="Proteomes" id="UP000298663"/>
    </source>
</evidence>
<organism evidence="1 2">
    <name type="scientific">Steinernema carpocapsae</name>
    <name type="common">Entomopathogenic nematode</name>
    <dbReference type="NCBI Taxonomy" id="34508"/>
    <lineage>
        <taxon>Eukaryota</taxon>
        <taxon>Metazoa</taxon>
        <taxon>Ecdysozoa</taxon>
        <taxon>Nematoda</taxon>
        <taxon>Chromadorea</taxon>
        <taxon>Rhabditida</taxon>
        <taxon>Tylenchina</taxon>
        <taxon>Panagrolaimomorpha</taxon>
        <taxon>Strongyloidoidea</taxon>
        <taxon>Steinernematidae</taxon>
        <taxon>Steinernema</taxon>
    </lineage>
</organism>
<accession>A0A4U5NSL0</accession>